<dbReference type="InParanoid" id="A0A1E7EKM9"/>
<reference evidence="1 2" key="1">
    <citation type="submission" date="2016-09" db="EMBL/GenBank/DDBJ databases">
        <title>Extensive genetic diversity and differential bi-allelic expression allows diatom success in the polar Southern Ocean.</title>
        <authorList>
            <consortium name="DOE Joint Genome Institute"/>
            <person name="Mock T."/>
            <person name="Otillar R.P."/>
            <person name="Strauss J."/>
            <person name="Dupont C."/>
            <person name="Frickenhaus S."/>
            <person name="Maumus F."/>
            <person name="Mcmullan M."/>
            <person name="Sanges R."/>
            <person name="Schmutz J."/>
            <person name="Toseland A."/>
            <person name="Valas R."/>
            <person name="Veluchamy A."/>
            <person name="Ward B.J."/>
            <person name="Allen A."/>
            <person name="Barry K."/>
            <person name="Falciatore A."/>
            <person name="Ferrante M."/>
            <person name="Fortunato A.E."/>
            <person name="Gloeckner G."/>
            <person name="Gruber A."/>
            <person name="Hipkin R."/>
            <person name="Janech M."/>
            <person name="Kroth P."/>
            <person name="Leese F."/>
            <person name="Lindquist E."/>
            <person name="Lyon B.R."/>
            <person name="Martin J."/>
            <person name="Mayer C."/>
            <person name="Parker M."/>
            <person name="Quesneville H."/>
            <person name="Raymond J."/>
            <person name="Uhlig C."/>
            <person name="Valentin K.U."/>
            <person name="Worden A.Z."/>
            <person name="Armbrust E.V."/>
            <person name="Bowler C."/>
            <person name="Green B."/>
            <person name="Moulton V."/>
            <person name="Van Oosterhout C."/>
            <person name="Grigoriev I."/>
        </authorList>
    </citation>
    <scope>NUCLEOTIDE SEQUENCE [LARGE SCALE GENOMIC DNA]</scope>
    <source>
        <strain evidence="1 2">CCMP1102</strain>
    </source>
</reference>
<keyword evidence="2" id="KW-1185">Reference proteome</keyword>
<dbReference type="Proteomes" id="UP000095751">
    <property type="component" value="Unassembled WGS sequence"/>
</dbReference>
<dbReference type="OrthoDB" id="339173at2759"/>
<dbReference type="EMBL" id="KV784408">
    <property type="protein sequence ID" value="OEU06434.1"/>
    <property type="molecule type" value="Genomic_DNA"/>
</dbReference>
<organism evidence="1 2">
    <name type="scientific">Fragilariopsis cylindrus CCMP1102</name>
    <dbReference type="NCBI Taxonomy" id="635003"/>
    <lineage>
        <taxon>Eukaryota</taxon>
        <taxon>Sar</taxon>
        <taxon>Stramenopiles</taxon>
        <taxon>Ochrophyta</taxon>
        <taxon>Bacillariophyta</taxon>
        <taxon>Bacillariophyceae</taxon>
        <taxon>Bacillariophycidae</taxon>
        <taxon>Bacillariales</taxon>
        <taxon>Bacillariaceae</taxon>
        <taxon>Fragilariopsis</taxon>
    </lineage>
</organism>
<dbReference type="InterPro" id="IPR036770">
    <property type="entry name" value="Ankyrin_rpt-contain_sf"/>
</dbReference>
<protein>
    <recommendedName>
        <fullName evidence="3">Ankyrin</fullName>
    </recommendedName>
</protein>
<gene>
    <name evidence="1" type="ORF">FRACYDRAFT_254449</name>
</gene>
<dbReference type="AlphaFoldDB" id="A0A1E7EKM9"/>
<accession>A0A1E7EKM9</accession>
<evidence type="ECO:0000313" key="1">
    <source>
        <dbReference type="EMBL" id="OEU06434.1"/>
    </source>
</evidence>
<dbReference type="Gene3D" id="1.25.40.20">
    <property type="entry name" value="Ankyrin repeat-containing domain"/>
    <property type="match status" value="1"/>
</dbReference>
<sequence>MPFSSKVSSNNVSSNSIIDIILEFYPEALQKEDDNGRLPIHYLLSPKSQWWQQQHYETTSIKDLLEQIIVLFPDSIVSTTSLRDGGQLPLHIVCQRTTTGDNSTTQLVDAIDLLIHCYPDACHCRDNYGKFPFDYALETAIGIENITSTTSTCTTSTSTSSSSPHIQILQLLLQKNPILLSFPSSISESSGIHNNNNNEDEFGNTRSIITTGVGGGGGDGDLPIHRIIKECSVLYNRSKQKIYDPIIELLLNGYEGCLRIQDSEFHMTPLMLSCTCNNSLSQIYTLLRKWPEQIDIGTSQMIFDNNKFNGELLYSSLAICQELD</sequence>
<proteinExistence type="predicted"/>
<evidence type="ECO:0008006" key="3">
    <source>
        <dbReference type="Google" id="ProtNLM"/>
    </source>
</evidence>
<evidence type="ECO:0000313" key="2">
    <source>
        <dbReference type="Proteomes" id="UP000095751"/>
    </source>
</evidence>
<name>A0A1E7EKM9_9STRA</name>
<dbReference type="KEGG" id="fcy:FRACYDRAFT_254449"/>